<reference evidence="1" key="1">
    <citation type="journal article" date="2020" name="Nature">
        <title>Giant virus diversity and host interactions through global metagenomics.</title>
        <authorList>
            <person name="Schulz F."/>
            <person name="Roux S."/>
            <person name="Paez-Espino D."/>
            <person name="Jungbluth S."/>
            <person name="Walsh D.A."/>
            <person name="Denef V.J."/>
            <person name="McMahon K.D."/>
            <person name="Konstantinidis K.T."/>
            <person name="Eloe-Fadrosh E.A."/>
            <person name="Kyrpides N.C."/>
            <person name="Woyke T."/>
        </authorList>
    </citation>
    <scope>NUCLEOTIDE SEQUENCE</scope>
    <source>
        <strain evidence="1">GVMAG-M-3300009684-20</strain>
    </source>
</reference>
<organism evidence="1">
    <name type="scientific">viral metagenome</name>
    <dbReference type="NCBI Taxonomy" id="1070528"/>
    <lineage>
        <taxon>unclassified sequences</taxon>
        <taxon>metagenomes</taxon>
        <taxon>organismal metagenomes</taxon>
    </lineage>
</organism>
<sequence length="148" mass="17477">MIARFGDRTYGKDGNKLLVWDSGWDTFRPVDKIVWNPVRKDVQLLYGQLCSELFDTNYGFGDVQDECVEFTDKFISDIESAPVLETIDEFWAWTGQPTEWFYDRQIVLHPCSQKKPSRAEYLHIMNLRAKTAKRIPRQIRGTLKRRKQ</sequence>
<protein>
    <submittedName>
        <fullName evidence="1">Uncharacterized protein</fullName>
    </submittedName>
</protein>
<accession>A0A6C0B6W9</accession>
<proteinExistence type="predicted"/>
<name>A0A6C0B6W9_9ZZZZ</name>
<dbReference type="EMBL" id="MN739079">
    <property type="protein sequence ID" value="QHS87238.1"/>
    <property type="molecule type" value="Genomic_DNA"/>
</dbReference>
<dbReference type="AlphaFoldDB" id="A0A6C0B6W9"/>
<evidence type="ECO:0000313" key="1">
    <source>
        <dbReference type="EMBL" id="QHS87238.1"/>
    </source>
</evidence>